<dbReference type="InterPro" id="IPR036097">
    <property type="entry name" value="HisK_dim/P_sf"/>
</dbReference>
<feature type="transmembrane region" description="Helical" evidence="14">
    <location>
        <begin position="133"/>
        <end position="151"/>
    </location>
</feature>
<dbReference type="OrthoDB" id="335833at2"/>
<comment type="caution">
    <text evidence="18">The sequence shown here is derived from an EMBL/GenBank/DDBJ whole genome shotgun (WGS) entry which is preliminary data.</text>
</comment>
<dbReference type="CDD" id="cd06225">
    <property type="entry name" value="HAMP"/>
    <property type="match status" value="1"/>
</dbReference>
<dbReference type="PANTHER" id="PTHR45528:SF1">
    <property type="entry name" value="SENSOR HISTIDINE KINASE CPXA"/>
    <property type="match status" value="1"/>
</dbReference>
<feature type="transmembrane region" description="Helical" evidence="14">
    <location>
        <begin position="12"/>
        <end position="31"/>
    </location>
</feature>
<dbReference type="InterPro" id="IPR050398">
    <property type="entry name" value="HssS/ArlS-like"/>
</dbReference>
<dbReference type="SUPFAM" id="SSF55874">
    <property type="entry name" value="ATPase domain of HSP90 chaperone/DNA topoisomerase II/histidine kinase"/>
    <property type="match status" value="1"/>
</dbReference>
<evidence type="ECO:0000256" key="4">
    <source>
        <dbReference type="ARBA" id="ARBA00022475"/>
    </source>
</evidence>
<protein>
    <recommendedName>
        <fullName evidence="3">histidine kinase</fullName>
        <ecNumber evidence="3">2.7.13.3</ecNumber>
    </recommendedName>
</protein>
<evidence type="ECO:0000256" key="14">
    <source>
        <dbReference type="SAM" id="Phobius"/>
    </source>
</evidence>
<evidence type="ECO:0000256" key="5">
    <source>
        <dbReference type="ARBA" id="ARBA00022553"/>
    </source>
</evidence>
<evidence type="ECO:0000256" key="10">
    <source>
        <dbReference type="ARBA" id="ARBA00022840"/>
    </source>
</evidence>
<evidence type="ECO:0000313" key="20">
    <source>
        <dbReference type="Proteomes" id="UP000680670"/>
    </source>
</evidence>
<evidence type="ECO:0000313" key="19">
    <source>
        <dbReference type="Proteomes" id="UP000287296"/>
    </source>
</evidence>
<dbReference type="SMART" id="SM00304">
    <property type="entry name" value="HAMP"/>
    <property type="match status" value="1"/>
</dbReference>
<evidence type="ECO:0000256" key="8">
    <source>
        <dbReference type="ARBA" id="ARBA00022741"/>
    </source>
</evidence>
<feature type="domain" description="HAMP" evidence="16">
    <location>
        <begin position="153"/>
        <end position="205"/>
    </location>
</feature>
<dbReference type="Pfam" id="PF02518">
    <property type="entry name" value="HATPase_c"/>
    <property type="match status" value="1"/>
</dbReference>
<dbReference type="InterPro" id="IPR005467">
    <property type="entry name" value="His_kinase_dom"/>
</dbReference>
<keyword evidence="20" id="KW-1185">Reference proteome</keyword>
<dbReference type="SUPFAM" id="SSF47384">
    <property type="entry name" value="Homodimeric domain of signal transducing histidine kinase"/>
    <property type="match status" value="1"/>
</dbReference>
<keyword evidence="4" id="KW-1003">Cell membrane</keyword>
<evidence type="ECO:0000256" key="1">
    <source>
        <dbReference type="ARBA" id="ARBA00000085"/>
    </source>
</evidence>
<sequence length="454" mass="51501">MKTIRIRKFTILSLFLILTLPWLFYVAAHFMETKTVRLGMDDSQKENVEATIHLIETNTDNWTDPAWQEQLSRQLEKMNMDVSILSDSNQEIFRTDSEREPSFKRTEHFSIIQDDQVLGRVAIYQANSKVTQMIAAFFGLLSAFFIVGYAIRRYILIPLEKTSQCARQIAEGDLDVQLPTSRITEIAEVHDGFKVMVDGLNESFQKQVELEDERRFVIAAVAHDLRTPLFALRGYLDGLEKGIANSPDKMAKYLAVCKEKSAQLDRLVEELFTFTKTEYLDAELKENTVDLPLVLQKSIDSLNPLAQKKHISIIVDHSGEDCVIMGDSHLLERAMNNLLDNAVRHTPCYGKVFVQCFKNGNKVIFTVQDTGEGFSSEDLQRVFEPLYRGEASRNRSTGGVGLGLTISKKIIRRHGGDLMVDNHSEGGALLRGWIPFLDAQNMGTKKQSKESKEK</sequence>
<evidence type="ECO:0000256" key="13">
    <source>
        <dbReference type="ARBA" id="ARBA00023136"/>
    </source>
</evidence>
<dbReference type="SUPFAM" id="SSF158472">
    <property type="entry name" value="HAMP domain-like"/>
    <property type="match status" value="1"/>
</dbReference>
<dbReference type="CDD" id="cd00082">
    <property type="entry name" value="HisKA"/>
    <property type="match status" value="1"/>
</dbReference>
<proteinExistence type="predicted"/>
<name>A0A429X2I0_SIMTE</name>
<dbReference type="Gene3D" id="3.30.565.10">
    <property type="entry name" value="Histidine kinase-like ATPase, C-terminal domain"/>
    <property type="match status" value="1"/>
</dbReference>
<dbReference type="FunFam" id="3.30.565.10:FF:000006">
    <property type="entry name" value="Sensor histidine kinase WalK"/>
    <property type="match status" value="1"/>
</dbReference>
<dbReference type="SMART" id="SM00387">
    <property type="entry name" value="HATPase_c"/>
    <property type="match status" value="1"/>
</dbReference>
<evidence type="ECO:0000256" key="12">
    <source>
        <dbReference type="ARBA" id="ARBA00023012"/>
    </source>
</evidence>
<evidence type="ECO:0000256" key="11">
    <source>
        <dbReference type="ARBA" id="ARBA00022989"/>
    </source>
</evidence>
<dbReference type="InterPro" id="IPR003660">
    <property type="entry name" value="HAMP_dom"/>
</dbReference>
<evidence type="ECO:0000259" key="16">
    <source>
        <dbReference type="PROSITE" id="PS50885"/>
    </source>
</evidence>
<keyword evidence="11 14" id="KW-1133">Transmembrane helix</keyword>
<accession>A0A429X2I0</accession>
<dbReference type="RefSeq" id="WP_120118458.1">
    <property type="nucleotide sequence ID" value="NZ_BORJ01000012.1"/>
</dbReference>
<dbReference type="Proteomes" id="UP000680670">
    <property type="component" value="Unassembled WGS sequence"/>
</dbReference>
<dbReference type="InterPro" id="IPR004358">
    <property type="entry name" value="Sig_transdc_His_kin-like_C"/>
</dbReference>
<dbReference type="InterPro" id="IPR036890">
    <property type="entry name" value="HATPase_C_sf"/>
</dbReference>
<dbReference type="PRINTS" id="PR00344">
    <property type="entry name" value="BCTRLSENSOR"/>
</dbReference>
<dbReference type="PROSITE" id="PS50109">
    <property type="entry name" value="HIS_KIN"/>
    <property type="match status" value="1"/>
</dbReference>
<evidence type="ECO:0000259" key="15">
    <source>
        <dbReference type="PROSITE" id="PS50109"/>
    </source>
</evidence>
<keyword evidence="9 18" id="KW-0418">Kinase</keyword>
<dbReference type="GO" id="GO:0005886">
    <property type="term" value="C:plasma membrane"/>
    <property type="evidence" value="ECO:0007669"/>
    <property type="project" value="UniProtKB-SubCell"/>
</dbReference>
<reference evidence="17 20" key="2">
    <citation type="submission" date="2021-03" db="EMBL/GenBank/DDBJ databases">
        <title>Antimicrobial resistance genes in bacteria isolated from Japanese honey, and their potential for conferring macrolide and lincosamide resistance in the American foulbrood pathogen Paenibacillus larvae.</title>
        <authorList>
            <person name="Okamoto M."/>
            <person name="Kumagai M."/>
            <person name="Kanamori H."/>
            <person name="Takamatsu D."/>
        </authorList>
    </citation>
    <scope>NUCLEOTIDE SEQUENCE [LARGE SCALE GENOMIC DNA]</scope>
    <source>
        <strain evidence="17 20">J6TS1</strain>
    </source>
</reference>
<organism evidence="18 19">
    <name type="scientific">Siminovitchia terrae</name>
    <name type="common">Bacillus terrae</name>
    <dbReference type="NCBI Taxonomy" id="1914933"/>
    <lineage>
        <taxon>Bacteria</taxon>
        <taxon>Bacillati</taxon>
        <taxon>Bacillota</taxon>
        <taxon>Bacilli</taxon>
        <taxon>Bacillales</taxon>
        <taxon>Bacillaceae</taxon>
        <taxon>Siminovitchia</taxon>
    </lineage>
</organism>
<dbReference type="Pfam" id="PF00512">
    <property type="entry name" value="HisKA"/>
    <property type="match status" value="1"/>
</dbReference>
<dbReference type="PANTHER" id="PTHR45528">
    <property type="entry name" value="SENSOR HISTIDINE KINASE CPXA"/>
    <property type="match status" value="1"/>
</dbReference>
<dbReference type="Gene3D" id="1.10.287.130">
    <property type="match status" value="1"/>
</dbReference>
<keyword evidence="8" id="KW-0547">Nucleotide-binding</keyword>
<dbReference type="GO" id="GO:0005524">
    <property type="term" value="F:ATP binding"/>
    <property type="evidence" value="ECO:0007669"/>
    <property type="project" value="UniProtKB-KW"/>
</dbReference>
<dbReference type="EMBL" id="QYTW02000034">
    <property type="protein sequence ID" value="RST57408.1"/>
    <property type="molecule type" value="Genomic_DNA"/>
</dbReference>
<evidence type="ECO:0000313" key="18">
    <source>
        <dbReference type="EMBL" id="RST57408.1"/>
    </source>
</evidence>
<gene>
    <name evidence="18" type="ORF">D5F11_022580</name>
    <name evidence="17" type="ORF">J6TS1_40060</name>
</gene>
<dbReference type="EMBL" id="BORJ01000012">
    <property type="protein sequence ID" value="GIN98136.1"/>
    <property type="molecule type" value="Genomic_DNA"/>
</dbReference>
<evidence type="ECO:0000256" key="3">
    <source>
        <dbReference type="ARBA" id="ARBA00012438"/>
    </source>
</evidence>
<dbReference type="GO" id="GO:0000155">
    <property type="term" value="F:phosphorelay sensor kinase activity"/>
    <property type="evidence" value="ECO:0007669"/>
    <property type="project" value="InterPro"/>
</dbReference>
<evidence type="ECO:0000256" key="2">
    <source>
        <dbReference type="ARBA" id="ARBA00004651"/>
    </source>
</evidence>
<dbReference type="PROSITE" id="PS50885">
    <property type="entry name" value="HAMP"/>
    <property type="match status" value="1"/>
</dbReference>
<dbReference type="SMART" id="SM00388">
    <property type="entry name" value="HisKA"/>
    <property type="match status" value="1"/>
</dbReference>
<evidence type="ECO:0000256" key="6">
    <source>
        <dbReference type="ARBA" id="ARBA00022679"/>
    </source>
</evidence>
<dbReference type="Gene3D" id="6.10.340.10">
    <property type="match status" value="1"/>
</dbReference>
<dbReference type="EC" id="2.7.13.3" evidence="3"/>
<comment type="catalytic activity">
    <reaction evidence="1">
        <text>ATP + protein L-histidine = ADP + protein N-phospho-L-histidine.</text>
        <dbReference type="EC" id="2.7.13.3"/>
    </reaction>
</comment>
<dbReference type="AlphaFoldDB" id="A0A429X2I0"/>
<feature type="domain" description="Histidine kinase" evidence="15">
    <location>
        <begin position="220"/>
        <end position="438"/>
    </location>
</feature>
<dbReference type="Proteomes" id="UP000287296">
    <property type="component" value="Unassembled WGS sequence"/>
</dbReference>
<evidence type="ECO:0000256" key="7">
    <source>
        <dbReference type="ARBA" id="ARBA00022692"/>
    </source>
</evidence>
<dbReference type="Pfam" id="PF00672">
    <property type="entry name" value="HAMP"/>
    <property type="match status" value="1"/>
</dbReference>
<comment type="subcellular location">
    <subcellularLocation>
        <location evidence="2">Cell membrane</location>
        <topology evidence="2">Multi-pass membrane protein</topology>
    </subcellularLocation>
</comment>
<dbReference type="CDD" id="cd00075">
    <property type="entry name" value="HATPase"/>
    <property type="match status" value="1"/>
</dbReference>
<keyword evidence="6" id="KW-0808">Transferase</keyword>
<keyword evidence="5" id="KW-0597">Phosphoprotein</keyword>
<keyword evidence="7 14" id="KW-0812">Transmembrane</keyword>
<dbReference type="InterPro" id="IPR003661">
    <property type="entry name" value="HisK_dim/P_dom"/>
</dbReference>
<keyword evidence="10" id="KW-0067">ATP-binding</keyword>
<evidence type="ECO:0000313" key="17">
    <source>
        <dbReference type="EMBL" id="GIN98136.1"/>
    </source>
</evidence>
<keyword evidence="12" id="KW-0902">Two-component regulatory system</keyword>
<dbReference type="InterPro" id="IPR003594">
    <property type="entry name" value="HATPase_dom"/>
</dbReference>
<reference evidence="18 19" key="1">
    <citation type="submission" date="2018-12" db="EMBL/GenBank/DDBJ databases">
        <authorList>
            <person name="Sun L."/>
            <person name="Chen Z."/>
        </authorList>
    </citation>
    <scope>NUCLEOTIDE SEQUENCE [LARGE SCALE GENOMIC DNA]</scope>
    <source>
        <strain evidence="18 19">LMG 29736</strain>
    </source>
</reference>
<evidence type="ECO:0000256" key="9">
    <source>
        <dbReference type="ARBA" id="ARBA00022777"/>
    </source>
</evidence>
<keyword evidence="13 14" id="KW-0472">Membrane</keyword>